<keyword evidence="2 4" id="KW-0238">DNA-binding</keyword>
<evidence type="ECO:0000256" key="1">
    <source>
        <dbReference type="ARBA" id="ARBA00023015"/>
    </source>
</evidence>
<feature type="domain" description="HTH tetR-type" evidence="5">
    <location>
        <begin position="11"/>
        <end position="71"/>
    </location>
</feature>
<dbReference type="Pfam" id="PF00440">
    <property type="entry name" value="TetR_N"/>
    <property type="match status" value="1"/>
</dbReference>
<keyword evidence="1" id="KW-0805">Transcription regulation</keyword>
<dbReference type="InterPro" id="IPR001647">
    <property type="entry name" value="HTH_TetR"/>
</dbReference>
<evidence type="ECO:0000256" key="3">
    <source>
        <dbReference type="ARBA" id="ARBA00023163"/>
    </source>
</evidence>
<organism evidence="6 7">
    <name type="scientific">Mycolicibacterium agri</name>
    <name type="common">Mycobacterium agri</name>
    <dbReference type="NCBI Taxonomy" id="36811"/>
    <lineage>
        <taxon>Bacteria</taxon>
        <taxon>Bacillati</taxon>
        <taxon>Actinomycetota</taxon>
        <taxon>Actinomycetes</taxon>
        <taxon>Mycobacteriales</taxon>
        <taxon>Mycobacteriaceae</taxon>
        <taxon>Mycolicibacterium</taxon>
    </lineage>
</organism>
<dbReference type="InterPro" id="IPR050109">
    <property type="entry name" value="HTH-type_TetR-like_transc_reg"/>
</dbReference>
<comment type="caution">
    <text evidence="6">The sequence shown here is derived from an EMBL/GenBank/DDBJ whole genome shotgun (WGS) entry which is preliminary data.</text>
</comment>
<dbReference type="AlphaFoldDB" id="A0A2A7MNW2"/>
<evidence type="ECO:0000256" key="2">
    <source>
        <dbReference type="ARBA" id="ARBA00023125"/>
    </source>
</evidence>
<sequence length="91" mass="10196">MPRNRRSIPRADREDAIVAKVRELFIAKGYRGTSIADVARAAEVAGNAVHWYFPTKDDLMRQRHSSSSTVLSSATVCTTRITRSSMSPRRC</sequence>
<dbReference type="GO" id="GO:0000976">
    <property type="term" value="F:transcription cis-regulatory region binding"/>
    <property type="evidence" value="ECO:0007669"/>
    <property type="project" value="TreeGrafter"/>
</dbReference>
<dbReference type="Gene3D" id="1.10.357.10">
    <property type="entry name" value="Tetracycline Repressor, domain 2"/>
    <property type="match status" value="1"/>
</dbReference>
<accession>A0A2A7MNW2</accession>
<dbReference type="PRINTS" id="PR00455">
    <property type="entry name" value="HTHTETR"/>
</dbReference>
<feature type="DNA-binding region" description="H-T-H motif" evidence="4">
    <location>
        <begin position="34"/>
        <end position="53"/>
    </location>
</feature>
<proteinExistence type="predicted"/>
<dbReference type="OrthoDB" id="5112469at2"/>
<dbReference type="SUPFAM" id="SSF46689">
    <property type="entry name" value="Homeodomain-like"/>
    <property type="match status" value="1"/>
</dbReference>
<dbReference type="PANTHER" id="PTHR30055">
    <property type="entry name" value="HTH-TYPE TRANSCRIPTIONAL REGULATOR RUTR"/>
    <property type="match status" value="1"/>
</dbReference>
<protein>
    <recommendedName>
        <fullName evidence="5">HTH tetR-type domain-containing protein</fullName>
    </recommendedName>
</protein>
<dbReference type="PROSITE" id="PS50977">
    <property type="entry name" value="HTH_TETR_2"/>
    <property type="match status" value="1"/>
</dbReference>
<evidence type="ECO:0000313" key="6">
    <source>
        <dbReference type="EMBL" id="PEG33376.1"/>
    </source>
</evidence>
<keyword evidence="7" id="KW-1185">Reference proteome</keyword>
<dbReference type="InterPro" id="IPR009057">
    <property type="entry name" value="Homeodomain-like_sf"/>
</dbReference>
<evidence type="ECO:0000313" key="7">
    <source>
        <dbReference type="Proteomes" id="UP000220914"/>
    </source>
</evidence>
<dbReference type="RefSeq" id="WP_097944791.1">
    <property type="nucleotide sequence ID" value="NZ_BLKS01000001.1"/>
</dbReference>
<evidence type="ECO:0000259" key="5">
    <source>
        <dbReference type="PROSITE" id="PS50977"/>
    </source>
</evidence>
<keyword evidence="3" id="KW-0804">Transcription</keyword>
<dbReference type="Proteomes" id="UP000220914">
    <property type="component" value="Unassembled WGS sequence"/>
</dbReference>
<gene>
    <name evidence="6" type="ORF">CQY20_31120</name>
</gene>
<dbReference type="PANTHER" id="PTHR30055:SF234">
    <property type="entry name" value="HTH-TYPE TRANSCRIPTIONAL REGULATOR BETI"/>
    <property type="match status" value="1"/>
</dbReference>
<dbReference type="EMBL" id="PDCP01000118">
    <property type="protein sequence ID" value="PEG33376.1"/>
    <property type="molecule type" value="Genomic_DNA"/>
</dbReference>
<evidence type="ECO:0000256" key="4">
    <source>
        <dbReference type="PROSITE-ProRule" id="PRU00335"/>
    </source>
</evidence>
<dbReference type="GO" id="GO:0003700">
    <property type="term" value="F:DNA-binding transcription factor activity"/>
    <property type="evidence" value="ECO:0007669"/>
    <property type="project" value="TreeGrafter"/>
</dbReference>
<reference evidence="6 7" key="1">
    <citation type="submission" date="2017-10" db="EMBL/GenBank/DDBJ databases">
        <title>The new phylogeny of genus Mycobacterium.</title>
        <authorList>
            <person name="Tortoli E."/>
            <person name="Trovato A."/>
            <person name="Cirillo D.M."/>
        </authorList>
    </citation>
    <scope>NUCLEOTIDE SEQUENCE [LARGE SCALE GENOMIC DNA]</scope>
    <source>
        <strain evidence="6 7">CCUG37673</strain>
    </source>
</reference>
<name>A0A2A7MNW2_MYCAG</name>